<sequence length="268" mass="29444">MSFAAYKMMQWPTGIENSASGFITHSRTDFVPRIPPIQTDDLENDWPHRRDVGPVPNLVVTAANVLELFVVRVQEEGSRESRSSAEPKRGGVMDGLSGASLELVCQYRLHGNVESMAVLSIGVGDGSRRRDSIILTFQDAKISVLEFDDSLHGLRTSSMHCFEGPKWLHLKRGRESFARGPLVKVDPQGRCGGVLVYDLQMIILKAAQDGSGLVGDDDAFGSGGAVSARIESSYIINLRDLDLKHVKDFIFVHGEFDWALRVGGTFVV</sequence>
<dbReference type="Gene3D" id="2.130.10.10">
    <property type="entry name" value="YVTN repeat-like/Quinoprotein amine dehydrogenase"/>
    <property type="match status" value="1"/>
</dbReference>
<evidence type="ECO:0000313" key="1">
    <source>
        <dbReference type="EMBL" id="KAB1210817.1"/>
    </source>
</evidence>
<dbReference type="PANTHER" id="PTHR10644">
    <property type="entry name" value="DNA REPAIR/RNA PROCESSING CPSF FAMILY"/>
    <property type="match status" value="1"/>
</dbReference>
<evidence type="ECO:0000313" key="2">
    <source>
        <dbReference type="Proteomes" id="UP000516437"/>
    </source>
</evidence>
<dbReference type="InterPro" id="IPR050358">
    <property type="entry name" value="RSE1/DDB1/CFT1"/>
</dbReference>
<dbReference type="EMBL" id="RXIC02000024">
    <property type="protein sequence ID" value="KAB1210817.1"/>
    <property type="molecule type" value="Genomic_DNA"/>
</dbReference>
<comment type="caution">
    <text evidence="1">The sequence shown here is derived from an EMBL/GenBank/DDBJ whole genome shotgun (WGS) entry which is preliminary data.</text>
</comment>
<name>A0A6A1VG41_9ROSI</name>
<gene>
    <name evidence="1" type="ORF">CJ030_MR6G019792</name>
</gene>
<organism evidence="1 2">
    <name type="scientific">Morella rubra</name>
    <name type="common">Chinese bayberry</name>
    <dbReference type="NCBI Taxonomy" id="262757"/>
    <lineage>
        <taxon>Eukaryota</taxon>
        <taxon>Viridiplantae</taxon>
        <taxon>Streptophyta</taxon>
        <taxon>Embryophyta</taxon>
        <taxon>Tracheophyta</taxon>
        <taxon>Spermatophyta</taxon>
        <taxon>Magnoliopsida</taxon>
        <taxon>eudicotyledons</taxon>
        <taxon>Gunneridae</taxon>
        <taxon>Pentapetalae</taxon>
        <taxon>rosids</taxon>
        <taxon>fabids</taxon>
        <taxon>Fagales</taxon>
        <taxon>Myricaceae</taxon>
        <taxon>Morella</taxon>
    </lineage>
</organism>
<dbReference type="OrthoDB" id="1692721at2759"/>
<dbReference type="InterPro" id="IPR015943">
    <property type="entry name" value="WD40/YVTN_repeat-like_dom_sf"/>
</dbReference>
<dbReference type="Proteomes" id="UP000516437">
    <property type="component" value="Chromosome 6"/>
</dbReference>
<protein>
    <submittedName>
        <fullName evidence="1">Cleavage and polyadenylation specificity factor subunit 1</fullName>
    </submittedName>
</protein>
<reference evidence="1 2" key="1">
    <citation type="journal article" date="2019" name="Plant Biotechnol. J.">
        <title>The red bayberry genome and genetic basis of sex determination.</title>
        <authorList>
            <person name="Jia H.M."/>
            <person name="Jia H.J."/>
            <person name="Cai Q.L."/>
            <person name="Wang Y."/>
            <person name="Zhao H.B."/>
            <person name="Yang W.F."/>
            <person name="Wang G.Y."/>
            <person name="Li Y.H."/>
            <person name="Zhan D.L."/>
            <person name="Shen Y.T."/>
            <person name="Niu Q.F."/>
            <person name="Chang L."/>
            <person name="Qiu J."/>
            <person name="Zhao L."/>
            <person name="Xie H.B."/>
            <person name="Fu W.Y."/>
            <person name="Jin J."/>
            <person name="Li X.W."/>
            <person name="Jiao Y."/>
            <person name="Zhou C.C."/>
            <person name="Tu T."/>
            <person name="Chai C.Y."/>
            <person name="Gao J.L."/>
            <person name="Fan L.J."/>
            <person name="van de Weg E."/>
            <person name="Wang J.Y."/>
            <person name="Gao Z.S."/>
        </authorList>
    </citation>
    <scope>NUCLEOTIDE SEQUENCE [LARGE SCALE GENOMIC DNA]</scope>
    <source>
        <tissue evidence="1">Leaves</tissue>
    </source>
</reference>
<proteinExistence type="predicted"/>
<dbReference type="AlphaFoldDB" id="A0A6A1VG41"/>
<accession>A0A6A1VG41</accession>
<keyword evidence="2" id="KW-1185">Reference proteome</keyword>